<comment type="similarity">
    <text evidence="2">Belongs to the AB hydrolase superfamily. Epoxide hydrolase family.</text>
</comment>
<keyword evidence="6" id="KW-1267">Proteomics identification</keyword>
<sequence length="206" mass="23176">MEGAAAAAAVIRHRTVEANGISIHVAEAGGEGGDGAAVLFLHGFPELWYSWRHQMEHLAGRGFRCLAPDLRGYGDTDAPPEIESYSAFHVVGDLVALLDALGLAKVFVVGHDWGAIIAWYMCLFRPDRVTALVNTSVAFMRHVFIRSGADAIKTTDHFHKAYGPTYYICRFQVQYTEPHPLPFPLRTYRFLRFILYTYKLFDCLFF</sequence>
<evidence type="ECO:0000313" key="5">
    <source>
        <dbReference type="Proteomes" id="UP000059680"/>
    </source>
</evidence>
<evidence type="ECO:0000256" key="2">
    <source>
        <dbReference type="ARBA" id="ARBA00038334"/>
    </source>
</evidence>
<dbReference type="AlphaFoldDB" id="A0A0P0W515"/>
<accession>A0A0P0W515</accession>
<evidence type="ECO:0000313" key="4">
    <source>
        <dbReference type="EMBL" id="BAS87186.1"/>
    </source>
</evidence>
<protein>
    <submittedName>
        <fullName evidence="4">Os03g0829200 protein</fullName>
    </submittedName>
</protein>
<dbReference type="Pfam" id="PF00561">
    <property type="entry name" value="Abhydrolase_1"/>
    <property type="match status" value="1"/>
</dbReference>
<keyword evidence="1" id="KW-0378">Hydrolase</keyword>
<dbReference type="GO" id="GO:0016787">
    <property type="term" value="F:hydrolase activity"/>
    <property type="evidence" value="ECO:0007669"/>
    <property type="project" value="UniProtKB-KW"/>
</dbReference>
<dbReference type="PANTHER" id="PTHR43329">
    <property type="entry name" value="EPOXIDE HYDROLASE"/>
    <property type="match status" value="1"/>
</dbReference>
<reference evidence="4 5" key="3">
    <citation type="journal article" date="2013" name="Rice">
        <title>Improvement of the Oryza sativa Nipponbare reference genome using next generation sequence and optical map data.</title>
        <authorList>
            <person name="Kawahara Y."/>
            <person name="de la Bastide M."/>
            <person name="Hamilton J.P."/>
            <person name="Kanamori H."/>
            <person name="McCombie W.R."/>
            <person name="Ouyang S."/>
            <person name="Schwartz D.C."/>
            <person name="Tanaka T."/>
            <person name="Wu J."/>
            <person name="Zhou S."/>
            <person name="Childs K.L."/>
            <person name="Davidson R.M."/>
            <person name="Lin H."/>
            <person name="Quesada-Ocampo L."/>
            <person name="Vaillancourt B."/>
            <person name="Sakai H."/>
            <person name="Lee S.S."/>
            <person name="Kim J."/>
            <person name="Numa H."/>
            <person name="Itoh T."/>
            <person name="Buell C.R."/>
            <person name="Matsumoto T."/>
        </authorList>
    </citation>
    <scope>NUCLEOTIDE SEQUENCE [LARGE SCALE GENOMIC DNA]</scope>
    <source>
        <strain evidence="5">cv. Nipponbare</strain>
    </source>
</reference>
<dbReference type="Gene3D" id="3.40.50.1820">
    <property type="entry name" value="alpha/beta hydrolase"/>
    <property type="match status" value="1"/>
</dbReference>
<evidence type="ECO:0007829" key="6">
    <source>
        <dbReference type="PeptideAtlas" id="A0A0P0W515"/>
    </source>
</evidence>
<dbReference type="InterPro" id="IPR029058">
    <property type="entry name" value="AB_hydrolase_fold"/>
</dbReference>
<dbReference type="Gramene" id="Os03t0829200-02">
    <property type="protein sequence ID" value="Os03t0829200-02"/>
    <property type="gene ID" value="Os03g0829200"/>
</dbReference>
<dbReference type="InterPro" id="IPR000073">
    <property type="entry name" value="AB_hydrolase_1"/>
</dbReference>
<name>A0A0P0W515_ORYSJ</name>
<dbReference type="PRINTS" id="PR00412">
    <property type="entry name" value="EPOXHYDRLASE"/>
</dbReference>
<dbReference type="SUPFAM" id="SSF53474">
    <property type="entry name" value="alpha/beta-Hydrolases"/>
    <property type="match status" value="1"/>
</dbReference>
<dbReference type="Proteomes" id="UP000059680">
    <property type="component" value="Chromosome 3"/>
</dbReference>
<dbReference type="PRINTS" id="PR00111">
    <property type="entry name" value="ABHYDROLASE"/>
</dbReference>
<reference evidence="5" key="1">
    <citation type="journal article" date="2005" name="Nature">
        <title>The map-based sequence of the rice genome.</title>
        <authorList>
            <consortium name="International rice genome sequencing project (IRGSP)"/>
            <person name="Matsumoto T."/>
            <person name="Wu J."/>
            <person name="Kanamori H."/>
            <person name="Katayose Y."/>
            <person name="Fujisawa M."/>
            <person name="Namiki N."/>
            <person name="Mizuno H."/>
            <person name="Yamamoto K."/>
            <person name="Antonio B.A."/>
            <person name="Baba T."/>
            <person name="Sakata K."/>
            <person name="Nagamura Y."/>
            <person name="Aoki H."/>
            <person name="Arikawa K."/>
            <person name="Arita K."/>
            <person name="Bito T."/>
            <person name="Chiden Y."/>
            <person name="Fujitsuka N."/>
            <person name="Fukunaka R."/>
            <person name="Hamada M."/>
            <person name="Harada C."/>
            <person name="Hayashi A."/>
            <person name="Hijishita S."/>
            <person name="Honda M."/>
            <person name="Hosokawa S."/>
            <person name="Ichikawa Y."/>
            <person name="Idonuma A."/>
            <person name="Iijima M."/>
            <person name="Ikeda M."/>
            <person name="Ikeno M."/>
            <person name="Ito K."/>
            <person name="Ito S."/>
            <person name="Ito T."/>
            <person name="Ito Y."/>
            <person name="Ito Y."/>
            <person name="Iwabuchi A."/>
            <person name="Kamiya K."/>
            <person name="Karasawa W."/>
            <person name="Kurita K."/>
            <person name="Katagiri S."/>
            <person name="Kikuta A."/>
            <person name="Kobayashi H."/>
            <person name="Kobayashi N."/>
            <person name="Machita K."/>
            <person name="Maehara T."/>
            <person name="Masukawa M."/>
            <person name="Mizubayashi T."/>
            <person name="Mukai Y."/>
            <person name="Nagasaki H."/>
            <person name="Nagata Y."/>
            <person name="Naito S."/>
            <person name="Nakashima M."/>
            <person name="Nakama Y."/>
            <person name="Nakamichi Y."/>
            <person name="Nakamura M."/>
            <person name="Meguro A."/>
            <person name="Negishi M."/>
            <person name="Ohta I."/>
            <person name="Ohta T."/>
            <person name="Okamoto M."/>
            <person name="Ono N."/>
            <person name="Saji S."/>
            <person name="Sakaguchi M."/>
            <person name="Sakai K."/>
            <person name="Shibata M."/>
            <person name="Shimokawa T."/>
            <person name="Song J."/>
            <person name="Takazaki Y."/>
            <person name="Terasawa K."/>
            <person name="Tsugane M."/>
            <person name="Tsuji K."/>
            <person name="Ueda S."/>
            <person name="Waki K."/>
            <person name="Yamagata H."/>
            <person name="Yamamoto M."/>
            <person name="Yamamoto S."/>
            <person name="Yamane H."/>
            <person name="Yoshiki S."/>
            <person name="Yoshihara R."/>
            <person name="Yukawa K."/>
            <person name="Zhong H."/>
            <person name="Yano M."/>
            <person name="Yuan Q."/>
            <person name="Ouyang S."/>
            <person name="Liu J."/>
            <person name="Jones K.M."/>
            <person name="Gansberger K."/>
            <person name="Moffat K."/>
            <person name="Hill J."/>
            <person name="Bera J."/>
            <person name="Fadrosh D."/>
            <person name="Jin S."/>
            <person name="Johri S."/>
            <person name="Kim M."/>
            <person name="Overton L."/>
            <person name="Reardon M."/>
            <person name="Tsitrin T."/>
            <person name="Vuong H."/>
            <person name="Weaver B."/>
            <person name="Ciecko A."/>
            <person name="Tallon L."/>
            <person name="Jackson J."/>
            <person name="Pai G."/>
            <person name="Aken S.V."/>
            <person name="Utterback T."/>
            <person name="Reidmuller S."/>
            <person name="Feldblyum T."/>
            <person name="Hsiao J."/>
            <person name="Zismann V."/>
            <person name="Iobst S."/>
            <person name="de Vazeille A.R."/>
            <person name="Buell C.R."/>
            <person name="Ying K."/>
            <person name="Li Y."/>
            <person name="Lu T."/>
            <person name="Huang Y."/>
            <person name="Zhao Q."/>
            <person name="Feng Q."/>
            <person name="Zhang L."/>
            <person name="Zhu J."/>
            <person name="Weng Q."/>
            <person name="Mu J."/>
            <person name="Lu Y."/>
            <person name="Fan D."/>
            <person name="Liu Y."/>
            <person name="Guan J."/>
            <person name="Zhang Y."/>
            <person name="Yu S."/>
            <person name="Liu X."/>
            <person name="Zhang Y."/>
            <person name="Hong G."/>
            <person name="Han B."/>
            <person name="Choisne N."/>
            <person name="Demange N."/>
            <person name="Orjeda G."/>
            <person name="Samain S."/>
            <person name="Cattolico L."/>
            <person name="Pelletier E."/>
            <person name="Couloux A."/>
            <person name="Segurens B."/>
            <person name="Wincker P."/>
            <person name="D'Hont A."/>
            <person name="Scarpelli C."/>
            <person name="Weissenbach J."/>
            <person name="Salanoubat M."/>
            <person name="Quetier F."/>
            <person name="Yu Y."/>
            <person name="Kim H.R."/>
            <person name="Rambo T."/>
            <person name="Currie J."/>
            <person name="Collura K."/>
            <person name="Luo M."/>
            <person name="Yang T."/>
            <person name="Ammiraju J.S.S."/>
            <person name="Engler F."/>
            <person name="Soderlund C."/>
            <person name="Wing R.A."/>
            <person name="Palmer L.E."/>
            <person name="de la Bastide M."/>
            <person name="Spiegel L."/>
            <person name="Nascimento L."/>
            <person name="Zutavern T."/>
            <person name="O'Shaughnessy A."/>
            <person name="Dike S."/>
            <person name="Dedhia N."/>
            <person name="Preston R."/>
            <person name="Balija V."/>
            <person name="McCombie W.R."/>
            <person name="Chow T."/>
            <person name="Chen H."/>
            <person name="Chung M."/>
            <person name="Chen C."/>
            <person name="Shaw J."/>
            <person name="Wu H."/>
            <person name="Hsiao K."/>
            <person name="Chao Y."/>
            <person name="Chu M."/>
            <person name="Cheng C."/>
            <person name="Hour A."/>
            <person name="Lee P."/>
            <person name="Lin S."/>
            <person name="Lin Y."/>
            <person name="Liou J."/>
            <person name="Liu S."/>
            <person name="Hsing Y."/>
            <person name="Raghuvanshi S."/>
            <person name="Mohanty A."/>
            <person name="Bharti A.K."/>
            <person name="Gaur A."/>
            <person name="Gupta V."/>
            <person name="Kumar D."/>
            <person name="Ravi V."/>
            <person name="Vij S."/>
            <person name="Kapur A."/>
            <person name="Khurana P."/>
            <person name="Khurana P."/>
            <person name="Khurana J.P."/>
            <person name="Tyagi A.K."/>
            <person name="Gaikwad K."/>
            <person name="Singh A."/>
            <person name="Dalal V."/>
            <person name="Srivastava S."/>
            <person name="Dixit A."/>
            <person name="Pal A.K."/>
            <person name="Ghazi I.A."/>
            <person name="Yadav M."/>
            <person name="Pandit A."/>
            <person name="Bhargava A."/>
            <person name="Sureshbabu K."/>
            <person name="Batra K."/>
            <person name="Sharma T.R."/>
            <person name="Mohapatra T."/>
            <person name="Singh N.K."/>
            <person name="Messing J."/>
            <person name="Nelson A.B."/>
            <person name="Fuks G."/>
            <person name="Kavchok S."/>
            <person name="Keizer G."/>
            <person name="Linton E."/>
            <person name="Llaca V."/>
            <person name="Song R."/>
            <person name="Tanyolac B."/>
            <person name="Young S."/>
            <person name="Ho-Il K."/>
            <person name="Hahn J.H."/>
            <person name="Sangsakoo G."/>
            <person name="Vanavichit A."/>
            <person name="de Mattos Luiz.A.T."/>
            <person name="Zimmer P.D."/>
            <person name="Malone G."/>
            <person name="Dellagostin O."/>
            <person name="de Oliveira A.C."/>
            <person name="Bevan M."/>
            <person name="Bancroft I."/>
            <person name="Minx P."/>
            <person name="Cordum H."/>
            <person name="Wilson R."/>
            <person name="Cheng Z."/>
            <person name="Jin W."/>
            <person name="Jiang J."/>
            <person name="Leong S.A."/>
            <person name="Iwama H."/>
            <person name="Gojobori T."/>
            <person name="Itoh T."/>
            <person name="Niimura Y."/>
            <person name="Fujii Y."/>
            <person name="Habara T."/>
            <person name="Sakai H."/>
            <person name="Sato Y."/>
            <person name="Wilson G."/>
            <person name="Kumar K."/>
            <person name="McCouch S."/>
            <person name="Juretic N."/>
            <person name="Hoen D."/>
            <person name="Wright S."/>
            <person name="Bruskiewich R."/>
            <person name="Bureau T."/>
            <person name="Miyao A."/>
            <person name="Hirochika H."/>
            <person name="Nishikawa T."/>
            <person name="Kadowaki K."/>
            <person name="Sugiura M."/>
            <person name="Burr B."/>
            <person name="Sasaki T."/>
        </authorList>
    </citation>
    <scope>NUCLEOTIDE SEQUENCE [LARGE SCALE GENOMIC DNA]</scope>
    <source>
        <strain evidence="5">cv. Nipponbare</strain>
    </source>
</reference>
<evidence type="ECO:0000259" key="3">
    <source>
        <dbReference type="Pfam" id="PF00561"/>
    </source>
</evidence>
<reference evidence="4 5" key="2">
    <citation type="journal article" date="2013" name="Plant Cell Physiol.">
        <title>Rice Annotation Project Database (RAP-DB): an integrative and interactive database for rice genomics.</title>
        <authorList>
            <person name="Sakai H."/>
            <person name="Lee S.S."/>
            <person name="Tanaka T."/>
            <person name="Numa H."/>
            <person name="Kim J."/>
            <person name="Kawahara Y."/>
            <person name="Wakimoto H."/>
            <person name="Yang C.C."/>
            <person name="Iwamoto M."/>
            <person name="Abe T."/>
            <person name="Yamada Y."/>
            <person name="Muto A."/>
            <person name="Inokuchi H."/>
            <person name="Ikemura T."/>
            <person name="Matsumoto T."/>
            <person name="Sasaki T."/>
            <person name="Itoh T."/>
        </authorList>
    </citation>
    <scope>NUCLEOTIDE SEQUENCE [LARGE SCALE GENOMIC DNA]</scope>
    <source>
        <strain evidence="5">cv. Nipponbare</strain>
    </source>
</reference>
<dbReference type="EMBL" id="AP014959">
    <property type="protein sequence ID" value="BAS87186.1"/>
    <property type="molecule type" value="Genomic_DNA"/>
</dbReference>
<dbReference type="InterPro" id="IPR000639">
    <property type="entry name" value="Epox_hydrolase-like"/>
</dbReference>
<keyword evidence="5" id="KW-1185">Reference proteome</keyword>
<evidence type="ECO:0000256" key="1">
    <source>
        <dbReference type="ARBA" id="ARBA00022801"/>
    </source>
</evidence>
<dbReference type="ExpressionAtlas" id="A0A0P0W515">
    <property type="expression patterns" value="baseline and differential"/>
</dbReference>
<gene>
    <name evidence="4" type="ordered locus">Os03g0829200</name>
    <name evidence="4" type="ORF">OSNPB_030829200</name>
</gene>
<organism evidence="4 5">
    <name type="scientific">Oryza sativa subsp. japonica</name>
    <name type="common">Rice</name>
    <dbReference type="NCBI Taxonomy" id="39947"/>
    <lineage>
        <taxon>Eukaryota</taxon>
        <taxon>Viridiplantae</taxon>
        <taxon>Streptophyta</taxon>
        <taxon>Embryophyta</taxon>
        <taxon>Tracheophyta</taxon>
        <taxon>Spermatophyta</taxon>
        <taxon>Magnoliopsida</taxon>
        <taxon>Liliopsida</taxon>
        <taxon>Poales</taxon>
        <taxon>Poaceae</taxon>
        <taxon>BOP clade</taxon>
        <taxon>Oryzoideae</taxon>
        <taxon>Oryzeae</taxon>
        <taxon>Oryzinae</taxon>
        <taxon>Oryza</taxon>
        <taxon>Oryza sativa</taxon>
    </lineage>
</organism>
<proteinExistence type="evidence at protein level"/>
<feature type="domain" description="AB hydrolase-1" evidence="3">
    <location>
        <begin position="37"/>
        <end position="139"/>
    </location>
</feature>